<evidence type="ECO:0000256" key="1">
    <source>
        <dbReference type="ARBA" id="ARBA00001933"/>
    </source>
</evidence>
<comment type="cofactor">
    <cofactor evidence="1">
        <name>pyridoxal 5'-phosphate</name>
        <dbReference type="ChEBI" id="CHEBI:597326"/>
    </cofactor>
</comment>
<feature type="domain" description="Aminotransferase class I/classII large" evidence="10">
    <location>
        <begin position="21"/>
        <end position="349"/>
    </location>
</feature>
<dbReference type="PROSITE" id="PS00105">
    <property type="entry name" value="AA_TRANSFER_CLASS_1"/>
    <property type="match status" value="1"/>
</dbReference>
<dbReference type="OrthoDB" id="9813612at2"/>
<evidence type="ECO:0000259" key="10">
    <source>
        <dbReference type="Pfam" id="PF00155"/>
    </source>
</evidence>
<name>A0A1Q5TJ49_9GAMM</name>
<comment type="catalytic activity">
    <reaction evidence="9">
        <text>O-phospho-L-threonine + H(+) = (R)-1-aminopropan-2-yl phosphate + CO2</text>
        <dbReference type="Rhea" id="RHEA:11492"/>
        <dbReference type="ChEBI" id="CHEBI:15378"/>
        <dbReference type="ChEBI" id="CHEBI:16526"/>
        <dbReference type="ChEBI" id="CHEBI:58563"/>
        <dbReference type="ChEBI" id="CHEBI:58675"/>
        <dbReference type="EC" id="4.1.1.81"/>
    </reaction>
</comment>
<comment type="function">
    <text evidence="2">Decarboxylates L-threonine-O-3-phosphate to yield (R)-1-amino-2-propanol O-2-phosphate, the precursor for the linkage between the nucleotide loop and the corrin ring in cobalamin.</text>
</comment>
<keyword evidence="11" id="KW-0808">Transferase</keyword>
<keyword evidence="7" id="KW-0456">Lyase</keyword>
<evidence type="ECO:0000256" key="9">
    <source>
        <dbReference type="ARBA" id="ARBA00048531"/>
    </source>
</evidence>
<evidence type="ECO:0000256" key="8">
    <source>
        <dbReference type="ARBA" id="ARBA00029996"/>
    </source>
</evidence>
<keyword evidence="5" id="KW-0169">Cobalamin biosynthesis</keyword>
<evidence type="ECO:0000313" key="12">
    <source>
        <dbReference type="Proteomes" id="UP000186268"/>
    </source>
</evidence>
<dbReference type="InterPro" id="IPR015421">
    <property type="entry name" value="PyrdxlP-dep_Trfase_major"/>
</dbReference>
<dbReference type="InterPro" id="IPR015422">
    <property type="entry name" value="PyrdxlP-dep_Trfase_small"/>
</dbReference>
<sequence>MSEHGGNIIGIAQQYGLPANELVDFSANINPLGAPERVKALIKESLVDIEKYPDVEYRHLHQAIAKAHRCDYNSVIAGNGATELIYAVTRYLNPRRALLFIPGFAEYRRALAQIGTEIIDYPLTEEAGFQPDLRLLDTLSTIQPDCVFIATPNNPTGLMPDTQFMQSLVEYCEQQKISLIVDESFIDFLPDHRGLIPHLTTTKHLYILRSMTKFFAIPGLRLGYLVSGNIAGIAKMKNRREPWSINAFAARVGEILFDEHGYIAATHQWLTSQQHYLWTQLSTFPELTVWPPSANFLFFRCNQPNVDLWHALLKQRLLIRHCKNYAGLDEHYYRIAVRSEWENQRLIAAMPQVFADG</sequence>
<dbReference type="InterPro" id="IPR005860">
    <property type="entry name" value="CobD"/>
</dbReference>
<dbReference type="GO" id="GO:0048472">
    <property type="term" value="F:threonine-phosphate decarboxylase activity"/>
    <property type="evidence" value="ECO:0007669"/>
    <property type="project" value="UniProtKB-EC"/>
</dbReference>
<dbReference type="InterPro" id="IPR004839">
    <property type="entry name" value="Aminotransferase_I/II_large"/>
</dbReference>
<comment type="caution">
    <text evidence="11">The sequence shown here is derived from an EMBL/GenBank/DDBJ whole genome shotgun (WGS) entry which is preliminary data.</text>
</comment>
<dbReference type="Proteomes" id="UP000186268">
    <property type="component" value="Unassembled WGS sequence"/>
</dbReference>
<dbReference type="GO" id="GO:0008483">
    <property type="term" value="F:transaminase activity"/>
    <property type="evidence" value="ECO:0007669"/>
    <property type="project" value="UniProtKB-KW"/>
</dbReference>
<dbReference type="GO" id="GO:0009236">
    <property type="term" value="P:cobalamin biosynthetic process"/>
    <property type="evidence" value="ECO:0007669"/>
    <property type="project" value="UniProtKB-UniPathway"/>
</dbReference>
<dbReference type="SUPFAM" id="SSF53383">
    <property type="entry name" value="PLP-dependent transferases"/>
    <property type="match status" value="1"/>
</dbReference>
<organism evidence="11 12">
    <name type="scientific">Xenorhabdus eapokensis</name>
    <dbReference type="NCBI Taxonomy" id="1873482"/>
    <lineage>
        <taxon>Bacteria</taxon>
        <taxon>Pseudomonadati</taxon>
        <taxon>Pseudomonadota</taxon>
        <taxon>Gammaproteobacteria</taxon>
        <taxon>Enterobacterales</taxon>
        <taxon>Morganellaceae</taxon>
        <taxon>Xenorhabdus</taxon>
    </lineage>
</organism>
<evidence type="ECO:0000256" key="2">
    <source>
        <dbReference type="ARBA" id="ARBA00003444"/>
    </source>
</evidence>
<dbReference type="Gene3D" id="3.40.640.10">
    <property type="entry name" value="Type I PLP-dependent aspartate aminotransferase-like (Major domain)"/>
    <property type="match status" value="1"/>
</dbReference>
<dbReference type="PANTHER" id="PTHR42885">
    <property type="entry name" value="HISTIDINOL-PHOSPHATE AMINOTRANSFERASE-RELATED"/>
    <property type="match status" value="1"/>
</dbReference>
<keyword evidence="11" id="KW-0032">Aminotransferase</keyword>
<dbReference type="PANTHER" id="PTHR42885:SF1">
    <property type="entry name" value="THREONINE-PHOSPHATE DECARBOXYLASE"/>
    <property type="match status" value="1"/>
</dbReference>
<dbReference type="Pfam" id="PF00155">
    <property type="entry name" value="Aminotran_1_2"/>
    <property type="match status" value="1"/>
</dbReference>
<dbReference type="RefSeq" id="WP_074024923.1">
    <property type="nucleotide sequence ID" value="NZ_CAWNAG010000144.1"/>
</dbReference>
<protein>
    <recommendedName>
        <fullName evidence="4">threonine-phosphate decarboxylase</fullName>
        <ecNumber evidence="4">4.1.1.81</ecNumber>
    </recommendedName>
    <alternativeName>
        <fullName evidence="8">L-threonine-O-3-phosphate decarboxylase</fullName>
    </alternativeName>
</protein>
<reference evidence="11 12" key="1">
    <citation type="submission" date="2016-09" db="EMBL/GenBank/DDBJ databases">
        <title>Xenorhabdus thuongxuanensis sp. nov. and Xenorhabdus eapokensis sp. nov., isolated from Steinernema species.</title>
        <authorList>
            <person name="Kaempfer P."/>
            <person name="Tobias N.J."/>
            <person name="Phan Ke L."/>
            <person name="Bode H.B."/>
            <person name="Glaeser S.P."/>
        </authorList>
    </citation>
    <scope>NUCLEOTIDE SEQUENCE [LARGE SCALE GENOMIC DNA]</scope>
    <source>
        <strain evidence="11 12">DL20</strain>
    </source>
</reference>
<dbReference type="InterPro" id="IPR015424">
    <property type="entry name" value="PyrdxlP-dep_Trfase"/>
</dbReference>
<evidence type="ECO:0000256" key="3">
    <source>
        <dbReference type="ARBA" id="ARBA00004953"/>
    </source>
</evidence>
<dbReference type="Gene3D" id="3.90.1150.10">
    <property type="entry name" value="Aspartate Aminotransferase, domain 1"/>
    <property type="match status" value="1"/>
</dbReference>
<dbReference type="CDD" id="cd00609">
    <property type="entry name" value="AAT_like"/>
    <property type="match status" value="1"/>
</dbReference>
<evidence type="ECO:0000256" key="5">
    <source>
        <dbReference type="ARBA" id="ARBA00022573"/>
    </source>
</evidence>
<dbReference type="NCBIfam" id="TIGR01140">
    <property type="entry name" value="L_thr_O3P_dcar"/>
    <property type="match status" value="1"/>
</dbReference>
<dbReference type="EMBL" id="MKGQ01000037">
    <property type="protein sequence ID" value="OKP00241.1"/>
    <property type="molecule type" value="Genomic_DNA"/>
</dbReference>
<evidence type="ECO:0000256" key="4">
    <source>
        <dbReference type="ARBA" id="ARBA00012285"/>
    </source>
</evidence>
<dbReference type="EC" id="4.1.1.81" evidence="4"/>
<comment type="pathway">
    <text evidence="3">Cofactor biosynthesis; adenosylcobalamin biosynthesis.</text>
</comment>
<dbReference type="STRING" id="1873482.Xedl_03367"/>
<dbReference type="GO" id="GO:0030170">
    <property type="term" value="F:pyridoxal phosphate binding"/>
    <property type="evidence" value="ECO:0007669"/>
    <property type="project" value="InterPro"/>
</dbReference>
<keyword evidence="6" id="KW-0663">Pyridoxal phosphate</keyword>
<gene>
    <name evidence="11" type="ORF">Xedl_03367</name>
</gene>
<keyword evidence="12" id="KW-1185">Reference proteome</keyword>
<dbReference type="AlphaFoldDB" id="A0A1Q5TJ49"/>
<proteinExistence type="predicted"/>
<evidence type="ECO:0000313" key="11">
    <source>
        <dbReference type="EMBL" id="OKP00241.1"/>
    </source>
</evidence>
<dbReference type="UniPathway" id="UPA00148"/>
<accession>A0A1Q5TJ49</accession>
<evidence type="ECO:0000256" key="6">
    <source>
        <dbReference type="ARBA" id="ARBA00022898"/>
    </source>
</evidence>
<evidence type="ECO:0000256" key="7">
    <source>
        <dbReference type="ARBA" id="ARBA00023239"/>
    </source>
</evidence>
<dbReference type="InterPro" id="IPR004838">
    <property type="entry name" value="NHTrfase_class1_PyrdxlP-BS"/>
</dbReference>